<dbReference type="AlphaFoldDB" id="A0A5D4STE8"/>
<dbReference type="CDD" id="cd03801">
    <property type="entry name" value="GT4_PimA-like"/>
    <property type="match status" value="1"/>
</dbReference>
<proteinExistence type="predicted"/>
<dbReference type="Pfam" id="PF00534">
    <property type="entry name" value="Glycos_transf_1"/>
    <property type="match status" value="1"/>
</dbReference>
<feature type="domain" description="Glycosyl transferase family 1" evidence="1">
    <location>
        <begin position="171"/>
        <end position="338"/>
    </location>
</feature>
<comment type="caution">
    <text evidence="2">The sequence shown here is derived from an EMBL/GenBank/DDBJ whole genome shotgun (WGS) entry which is preliminary data.</text>
</comment>
<dbReference type="InterPro" id="IPR001296">
    <property type="entry name" value="Glyco_trans_1"/>
</dbReference>
<protein>
    <submittedName>
        <fullName evidence="2">Glycosyltransferase</fullName>
    </submittedName>
</protein>
<reference evidence="2 3" key="1">
    <citation type="submission" date="2019-08" db="EMBL/GenBank/DDBJ databases">
        <title>Bacillus genomes from the desert of Cuatro Cienegas, Coahuila.</title>
        <authorList>
            <person name="Olmedo-Alvarez G."/>
        </authorList>
    </citation>
    <scope>NUCLEOTIDE SEQUENCE [LARGE SCALE GENOMIC DNA]</scope>
    <source>
        <strain evidence="2 3">CH37_1T</strain>
    </source>
</reference>
<organism evidence="2 3">
    <name type="scientific">Bacillus infantis</name>
    <dbReference type="NCBI Taxonomy" id="324767"/>
    <lineage>
        <taxon>Bacteria</taxon>
        <taxon>Bacillati</taxon>
        <taxon>Bacillota</taxon>
        <taxon>Bacilli</taxon>
        <taxon>Bacillales</taxon>
        <taxon>Bacillaceae</taxon>
        <taxon>Bacillus</taxon>
    </lineage>
</organism>
<dbReference type="RefSeq" id="WP_148949533.1">
    <property type="nucleotide sequence ID" value="NZ_JAIVAO010000011.1"/>
</dbReference>
<keyword evidence="2" id="KW-0808">Transferase</keyword>
<dbReference type="PANTHER" id="PTHR45947:SF3">
    <property type="entry name" value="SULFOQUINOVOSYL TRANSFERASE SQD2"/>
    <property type="match status" value="1"/>
</dbReference>
<evidence type="ECO:0000313" key="2">
    <source>
        <dbReference type="EMBL" id="TYS65384.1"/>
    </source>
</evidence>
<accession>A0A5D4STE8</accession>
<dbReference type="Gene3D" id="3.40.50.2000">
    <property type="entry name" value="Glycogen Phosphorylase B"/>
    <property type="match status" value="1"/>
</dbReference>
<dbReference type="GO" id="GO:0016757">
    <property type="term" value="F:glycosyltransferase activity"/>
    <property type="evidence" value="ECO:0007669"/>
    <property type="project" value="InterPro"/>
</dbReference>
<gene>
    <name evidence="2" type="ORF">FZD47_08660</name>
</gene>
<dbReference type="PANTHER" id="PTHR45947">
    <property type="entry name" value="SULFOQUINOVOSYL TRANSFERASE SQD2"/>
    <property type="match status" value="1"/>
</dbReference>
<evidence type="ECO:0000259" key="1">
    <source>
        <dbReference type="Pfam" id="PF00534"/>
    </source>
</evidence>
<evidence type="ECO:0000313" key="3">
    <source>
        <dbReference type="Proteomes" id="UP000323732"/>
    </source>
</evidence>
<dbReference type="EMBL" id="VTES01000002">
    <property type="protein sequence ID" value="TYS65384.1"/>
    <property type="molecule type" value="Genomic_DNA"/>
</dbReference>
<dbReference type="InterPro" id="IPR050194">
    <property type="entry name" value="Glycosyltransferase_grp1"/>
</dbReference>
<name>A0A5D4STE8_9BACI</name>
<dbReference type="SUPFAM" id="SSF53756">
    <property type="entry name" value="UDP-Glycosyltransferase/glycogen phosphorylase"/>
    <property type="match status" value="1"/>
</dbReference>
<sequence length="365" mass="41330">MNDRNLNILFTFYVPSGGVETLNRQRLQALSQVGINCHFLYTQSGTGLQNKTDATLYVTNTDLGIKEILQKGSYEAIVVGSDLAMLQRLRSLGYQGILIFESQGLGQDKDYAEKFLKANALPIINPYCDAILYPKAPHLIKAFETYFPSKKKYSFHNCFNTKDFHYRHLPKRPHPIIGWVGRLEENKNWKDFLMIGAKLIRQNPSIKLWMFEDSTLATADQRTAFETVIKQLNLQSHLTVFANLPHDRMADHYSMIGDSGGFLCSTSKVEGFGYAVLEAMVCKCPVLSTDSDGVRHFIIHNTTGKFFTLGNIQHAVKEGQDLLTNAPLREAIRQRAAQHIQQNFSPGDYAANFINMITELKQIKK</sequence>
<dbReference type="Proteomes" id="UP000323732">
    <property type="component" value="Unassembled WGS sequence"/>
</dbReference>